<proteinExistence type="predicted"/>
<dbReference type="AlphaFoldDB" id="A0AAU7BZI9"/>
<evidence type="ECO:0000313" key="1">
    <source>
        <dbReference type="EMBL" id="XBG66391.1"/>
    </source>
</evidence>
<gene>
    <name evidence="1" type="ORF">AAGW17_00495</name>
</gene>
<protein>
    <submittedName>
        <fullName evidence="1">Prenyltransferase</fullName>
    </submittedName>
</protein>
<dbReference type="RefSeq" id="WP_347939008.1">
    <property type="nucleotide sequence ID" value="NZ_CP157197.1"/>
</dbReference>
<accession>A0AAU7BZI9</accession>
<organism evidence="1">
    <name type="scientific">Rickettsia oklahomensis</name>
    <dbReference type="NCBI Taxonomy" id="3141789"/>
    <lineage>
        <taxon>Bacteria</taxon>
        <taxon>Pseudomonadati</taxon>
        <taxon>Pseudomonadota</taxon>
        <taxon>Alphaproteobacteria</taxon>
        <taxon>Rickettsiales</taxon>
        <taxon>Rickettsiaceae</taxon>
        <taxon>Rickettsieae</taxon>
        <taxon>Rickettsia</taxon>
        <taxon>belli group</taxon>
    </lineage>
</organism>
<dbReference type="EMBL" id="CP157197">
    <property type="protein sequence ID" value="XBG66391.1"/>
    <property type="molecule type" value="Genomic_DNA"/>
</dbReference>
<dbReference type="KEGG" id="rof:AAGW17_00495"/>
<name>A0AAU7BZI9_9RICK</name>
<sequence>MTNLVAVKAFLEYYLPDDLKNLVDWLKIVIKQESYNRGIFKIRNIVV</sequence>
<reference evidence="1" key="1">
    <citation type="submission" date="2024-05" db="EMBL/GenBank/DDBJ databases">
        <title>Characterization of a novel Rickettsia species. (Rickettsia oklahomia sp. nov.) from Amblyomma americanum ticks.</title>
        <authorList>
            <person name="Korla P.K."/>
            <person name="Karounos M."/>
            <person name="Wilson J.M."/>
            <person name="Little S.E."/>
            <person name="Qurollo B.A."/>
        </authorList>
    </citation>
    <scope>NUCLEOTIDE SEQUENCE</scope>
    <source>
        <strain evidence="1">Oklahoma-10</strain>
    </source>
</reference>